<gene>
    <name evidence="7" type="ORF">WA026_009353</name>
</gene>
<dbReference type="GO" id="GO:0015179">
    <property type="term" value="F:L-amino acid transmembrane transporter activity"/>
    <property type="evidence" value="ECO:0007669"/>
    <property type="project" value="TreeGrafter"/>
</dbReference>
<sequence>MVQKVVEIEKYPGTFIIDNFSSTTQLTNEINISSHKRKSTDQKQYDLYEHRNLDHPNTFYGALMHLVKSSLGTGILAMPMAFMHAGLLEGIIGTLLVGFLIAHTIQILVTASHKMCVLTRVPSLGFSDTAEAVFKNGPKPFRSCASSARLFVDIGLLMCYLFGNGVYMVFIADSLQQINEFFSPHHVISKTLLILAVTPLLILCCQIRPLKFLVPFSVIANISMLIAFAITFFYMFKEIPHVPIEDRSLAKGIGGIPKFLVTIIFALEGIGTIMPVENSMKKPQFLGCPGVLNIGVSILVVMFGSIGCFGYYAYGDATDASITYNLNKKDRTVVVARFCIAIAVFFTYMLQFYVPMEITMRNVRPYLSAKYENIFQIVYRSLTVTVITLIAIVVPDLSTIIDIVGSVFFGILGLFIPCFLDILVNWNTGLGKFQWKLYKNLCIIALALFVLSSGVTFSVSSLMNSKEVNGTTEDTQ</sequence>
<feature type="transmembrane region" description="Helical" evidence="5">
    <location>
        <begin position="212"/>
        <end position="236"/>
    </location>
</feature>
<dbReference type="InterPro" id="IPR013057">
    <property type="entry name" value="AA_transpt_TM"/>
</dbReference>
<evidence type="ECO:0000259" key="6">
    <source>
        <dbReference type="Pfam" id="PF01490"/>
    </source>
</evidence>
<comment type="caution">
    <text evidence="7">The sequence shown here is derived from an EMBL/GenBank/DDBJ whole genome shotgun (WGS) entry which is preliminary data.</text>
</comment>
<feature type="transmembrane region" description="Helical" evidence="5">
    <location>
        <begin position="187"/>
        <end position="205"/>
    </location>
</feature>
<keyword evidence="4 5" id="KW-0472">Membrane</keyword>
<dbReference type="AlphaFoldDB" id="A0AAW1TZ43"/>
<evidence type="ECO:0000256" key="2">
    <source>
        <dbReference type="ARBA" id="ARBA00022692"/>
    </source>
</evidence>
<name>A0AAW1TZ43_9CUCU</name>
<dbReference type="GO" id="GO:0005774">
    <property type="term" value="C:vacuolar membrane"/>
    <property type="evidence" value="ECO:0007669"/>
    <property type="project" value="TreeGrafter"/>
</dbReference>
<accession>A0AAW1TZ43</accession>
<keyword evidence="3 5" id="KW-1133">Transmembrane helix</keyword>
<evidence type="ECO:0000313" key="8">
    <source>
        <dbReference type="Proteomes" id="UP001431783"/>
    </source>
</evidence>
<feature type="transmembrane region" description="Helical" evidence="5">
    <location>
        <begin position="256"/>
        <end position="276"/>
    </location>
</feature>
<comment type="subcellular location">
    <subcellularLocation>
        <location evidence="1">Membrane</location>
        <topology evidence="1">Multi-pass membrane protein</topology>
    </subcellularLocation>
</comment>
<evidence type="ECO:0000256" key="1">
    <source>
        <dbReference type="ARBA" id="ARBA00004141"/>
    </source>
</evidence>
<feature type="transmembrane region" description="Helical" evidence="5">
    <location>
        <begin position="66"/>
        <end position="85"/>
    </location>
</feature>
<feature type="transmembrane region" description="Helical" evidence="5">
    <location>
        <begin position="400"/>
        <end position="420"/>
    </location>
</feature>
<keyword evidence="2 5" id="KW-0812">Transmembrane</keyword>
<dbReference type="Pfam" id="PF01490">
    <property type="entry name" value="Aa_trans"/>
    <property type="match status" value="1"/>
</dbReference>
<feature type="transmembrane region" description="Helical" evidence="5">
    <location>
        <begin position="334"/>
        <end position="356"/>
    </location>
</feature>
<evidence type="ECO:0000256" key="4">
    <source>
        <dbReference type="ARBA" id="ARBA00023136"/>
    </source>
</evidence>
<proteinExistence type="predicted"/>
<protein>
    <recommendedName>
        <fullName evidence="6">Amino acid transporter transmembrane domain-containing protein</fullName>
    </recommendedName>
</protein>
<feature type="domain" description="Amino acid transporter transmembrane" evidence="6">
    <location>
        <begin position="58"/>
        <end position="457"/>
    </location>
</feature>
<evidence type="ECO:0000256" key="5">
    <source>
        <dbReference type="SAM" id="Phobius"/>
    </source>
</evidence>
<feature type="transmembrane region" description="Helical" evidence="5">
    <location>
        <begin position="150"/>
        <end position="172"/>
    </location>
</feature>
<reference evidence="7 8" key="1">
    <citation type="submission" date="2023-03" db="EMBL/GenBank/DDBJ databases">
        <title>Genome insight into feeding habits of ladybird beetles.</title>
        <authorList>
            <person name="Li H.-S."/>
            <person name="Huang Y.-H."/>
            <person name="Pang H."/>
        </authorList>
    </citation>
    <scope>NUCLEOTIDE SEQUENCE [LARGE SCALE GENOMIC DNA]</scope>
    <source>
        <strain evidence="7">SYSU_2023b</strain>
        <tissue evidence="7">Whole body</tissue>
    </source>
</reference>
<evidence type="ECO:0000256" key="3">
    <source>
        <dbReference type="ARBA" id="ARBA00022989"/>
    </source>
</evidence>
<dbReference type="Proteomes" id="UP001431783">
    <property type="component" value="Unassembled WGS sequence"/>
</dbReference>
<keyword evidence="8" id="KW-1185">Reference proteome</keyword>
<feature type="transmembrane region" description="Helical" evidence="5">
    <location>
        <begin position="91"/>
        <end position="111"/>
    </location>
</feature>
<dbReference type="PANTHER" id="PTHR22950:SF494">
    <property type="entry name" value="GH04538P"/>
    <property type="match status" value="1"/>
</dbReference>
<dbReference type="EMBL" id="JARQZJ010000034">
    <property type="protein sequence ID" value="KAK9875545.1"/>
    <property type="molecule type" value="Genomic_DNA"/>
</dbReference>
<feature type="transmembrane region" description="Helical" evidence="5">
    <location>
        <begin position="377"/>
        <end position="394"/>
    </location>
</feature>
<evidence type="ECO:0000313" key="7">
    <source>
        <dbReference type="EMBL" id="KAK9875545.1"/>
    </source>
</evidence>
<dbReference type="PANTHER" id="PTHR22950">
    <property type="entry name" value="AMINO ACID TRANSPORTER"/>
    <property type="match status" value="1"/>
</dbReference>
<feature type="transmembrane region" description="Helical" evidence="5">
    <location>
        <begin position="288"/>
        <end position="314"/>
    </location>
</feature>
<organism evidence="7 8">
    <name type="scientific">Henosepilachna vigintioctopunctata</name>
    <dbReference type="NCBI Taxonomy" id="420089"/>
    <lineage>
        <taxon>Eukaryota</taxon>
        <taxon>Metazoa</taxon>
        <taxon>Ecdysozoa</taxon>
        <taxon>Arthropoda</taxon>
        <taxon>Hexapoda</taxon>
        <taxon>Insecta</taxon>
        <taxon>Pterygota</taxon>
        <taxon>Neoptera</taxon>
        <taxon>Endopterygota</taxon>
        <taxon>Coleoptera</taxon>
        <taxon>Polyphaga</taxon>
        <taxon>Cucujiformia</taxon>
        <taxon>Coccinelloidea</taxon>
        <taxon>Coccinellidae</taxon>
        <taxon>Epilachninae</taxon>
        <taxon>Epilachnini</taxon>
        <taxon>Henosepilachna</taxon>
    </lineage>
</organism>
<feature type="transmembrane region" description="Helical" evidence="5">
    <location>
        <begin position="441"/>
        <end position="463"/>
    </location>
</feature>